<proteinExistence type="predicted"/>
<gene>
    <name evidence="2" type="ORF">TCNE_LOCUS5077</name>
</gene>
<feature type="compositionally biased region" description="Basic and acidic residues" evidence="1">
    <location>
        <begin position="18"/>
        <end position="30"/>
    </location>
</feature>
<protein>
    <submittedName>
        <fullName evidence="2">Uncharacterized protein</fullName>
    </submittedName>
</protein>
<feature type="region of interest" description="Disordered" evidence="1">
    <location>
        <begin position="18"/>
        <end position="44"/>
    </location>
</feature>
<accession>A0A3P7FD92</accession>
<organism evidence="2">
    <name type="scientific">Toxocara canis</name>
    <name type="common">Canine roundworm</name>
    <dbReference type="NCBI Taxonomy" id="6265"/>
    <lineage>
        <taxon>Eukaryota</taxon>
        <taxon>Metazoa</taxon>
        <taxon>Ecdysozoa</taxon>
        <taxon>Nematoda</taxon>
        <taxon>Chromadorea</taxon>
        <taxon>Rhabditida</taxon>
        <taxon>Spirurina</taxon>
        <taxon>Ascaridomorpha</taxon>
        <taxon>Ascaridoidea</taxon>
        <taxon>Toxocaridae</taxon>
        <taxon>Toxocara</taxon>
    </lineage>
</organism>
<reference evidence="2" key="1">
    <citation type="submission" date="2018-11" db="EMBL/GenBank/DDBJ databases">
        <authorList>
            <consortium name="Pathogen Informatics"/>
        </authorList>
    </citation>
    <scope>NUCLEOTIDE SEQUENCE [LARGE SCALE GENOMIC DNA]</scope>
</reference>
<evidence type="ECO:0000313" key="2">
    <source>
        <dbReference type="EMBL" id="VDM33960.1"/>
    </source>
</evidence>
<evidence type="ECO:0000256" key="1">
    <source>
        <dbReference type="SAM" id="MobiDB-lite"/>
    </source>
</evidence>
<dbReference type="EMBL" id="UYWY01010820">
    <property type="protein sequence ID" value="VDM33960.1"/>
    <property type="molecule type" value="Genomic_DNA"/>
</dbReference>
<sequence>MFPDCIVKFYEVVEDTKKQAEENDAKRKVNDTQPQQYDDHESIV</sequence>
<name>A0A3P7FD92_TOXCA</name>
<dbReference type="AlphaFoldDB" id="A0A3P7FD92"/>